<dbReference type="AlphaFoldDB" id="A0A0E9WWZ2"/>
<accession>A0A0E9WWZ2</accession>
<name>A0A0E9WWZ2_ANGAN</name>
<sequence>MHGHKTASFGSVSVYIFTRQSWADTGLALSTVMTDALFSNVSISSFNSTRLATCTD</sequence>
<reference evidence="1" key="2">
    <citation type="journal article" date="2015" name="Fish Shellfish Immunol.">
        <title>Early steps in the European eel (Anguilla anguilla)-Vibrio vulnificus interaction in the gills: Role of the RtxA13 toxin.</title>
        <authorList>
            <person name="Callol A."/>
            <person name="Pajuelo D."/>
            <person name="Ebbesson L."/>
            <person name="Teles M."/>
            <person name="MacKenzie S."/>
            <person name="Amaro C."/>
        </authorList>
    </citation>
    <scope>NUCLEOTIDE SEQUENCE</scope>
</reference>
<dbReference type="EMBL" id="GBXM01014624">
    <property type="protein sequence ID" value="JAH93953.1"/>
    <property type="molecule type" value="Transcribed_RNA"/>
</dbReference>
<reference evidence="1" key="1">
    <citation type="submission" date="2014-11" db="EMBL/GenBank/DDBJ databases">
        <authorList>
            <person name="Amaro Gonzalez C."/>
        </authorList>
    </citation>
    <scope>NUCLEOTIDE SEQUENCE</scope>
</reference>
<organism evidence="1">
    <name type="scientific">Anguilla anguilla</name>
    <name type="common">European freshwater eel</name>
    <name type="synonym">Muraena anguilla</name>
    <dbReference type="NCBI Taxonomy" id="7936"/>
    <lineage>
        <taxon>Eukaryota</taxon>
        <taxon>Metazoa</taxon>
        <taxon>Chordata</taxon>
        <taxon>Craniata</taxon>
        <taxon>Vertebrata</taxon>
        <taxon>Euteleostomi</taxon>
        <taxon>Actinopterygii</taxon>
        <taxon>Neopterygii</taxon>
        <taxon>Teleostei</taxon>
        <taxon>Anguilliformes</taxon>
        <taxon>Anguillidae</taxon>
        <taxon>Anguilla</taxon>
    </lineage>
</organism>
<protein>
    <submittedName>
        <fullName evidence="1">Uncharacterized protein</fullName>
    </submittedName>
</protein>
<proteinExistence type="predicted"/>
<evidence type="ECO:0000313" key="1">
    <source>
        <dbReference type="EMBL" id="JAH93953.1"/>
    </source>
</evidence>